<sequence length="128" mass="15296">KNLIKVFIRSSKAQPVTFVVKNNNDFNKRNNSNRGPNQNLVCMWVLTSWTPTNPSMRFVVCVNRSKPGKKKCGYWEWYDPEIDHDWYRMHVYEMYIILNPNHRNLLHNEINRQARIEELKGELFENGA</sequence>
<name>A0A699KAK6_TANCI</name>
<dbReference type="PANTHER" id="PTHR33248">
    <property type="entry name" value="ZINC ION-BINDING PROTEIN"/>
    <property type="match status" value="1"/>
</dbReference>
<evidence type="ECO:0000313" key="1">
    <source>
        <dbReference type="EMBL" id="GFA83485.1"/>
    </source>
</evidence>
<gene>
    <name evidence="1" type="ORF">Tci_655457</name>
</gene>
<accession>A0A699KAK6</accession>
<dbReference type="GO" id="GO:0003677">
    <property type="term" value="F:DNA binding"/>
    <property type="evidence" value="ECO:0007669"/>
    <property type="project" value="UniProtKB-KW"/>
</dbReference>
<proteinExistence type="predicted"/>
<comment type="caution">
    <text evidence="1">The sequence shown here is derived from an EMBL/GenBank/DDBJ whole genome shotgun (WGS) entry which is preliminary data.</text>
</comment>
<protein>
    <submittedName>
        <fullName evidence="1">Zinc finger C2H2-type/integrase DNA-binding domain-containing protein</fullName>
    </submittedName>
</protein>
<feature type="non-terminal residue" evidence="1">
    <location>
        <position position="1"/>
    </location>
</feature>
<keyword evidence="1" id="KW-0238">DNA-binding</keyword>
<dbReference type="AlphaFoldDB" id="A0A699KAK6"/>
<reference evidence="1" key="1">
    <citation type="journal article" date="2019" name="Sci. Rep.">
        <title>Draft genome of Tanacetum cinerariifolium, the natural source of mosquito coil.</title>
        <authorList>
            <person name="Yamashiro T."/>
            <person name="Shiraishi A."/>
            <person name="Satake H."/>
            <person name="Nakayama K."/>
        </authorList>
    </citation>
    <scope>NUCLEOTIDE SEQUENCE</scope>
</reference>
<dbReference type="EMBL" id="BKCJ010497023">
    <property type="protein sequence ID" value="GFA83485.1"/>
    <property type="molecule type" value="Genomic_DNA"/>
</dbReference>
<organism evidence="1">
    <name type="scientific">Tanacetum cinerariifolium</name>
    <name type="common">Dalmatian daisy</name>
    <name type="synonym">Chrysanthemum cinerariifolium</name>
    <dbReference type="NCBI Taxonomy" id="118510"/>
    <lineage>
        <taxon>Eukaryota</taxon>
        <taxon>Viridiplantae</taxon>
        <taxon>Streptophyta</taxon>
        <taxon>Embryophyta</taxon>
        <taxon>Tracheophyta</taxon>
        <taxon>Spermatophyta</taxon>
        <taxon>Magnoliopsida</taxon>
        <taxon>eudicotyledons</taxon>
        <taxon>Gunneridae</taxon>
        <taxon>Pentapetalae</taxon>
        <taxon>asterids</taxon>
        <taxon>campanulids</taxon>
        <taxon>Asterales</taxon>
        <taxon>Asteraceae</taxon>
        <taxon>Asteroideae</taxon>
        <taxon>Anthemideae</taxon>
        <taxon>Anthemidinae</taxon>
        <taxon>Tanacetum</taxon>
    </lineage>
</organism>